<keyword evidence="6" id="KW-0378">Hydrolase</keyword>
<name>A0A316DBW8_9BACL</name>
<accession>A0A316DBW8</accession>
<dbReference type="CDD" id="cd09597">
    <property type="entry name" value="M4_TLP"/>
    <property type="match status" value="1"/>
</dbReference>
<comment type="cofactor">
    <cofactor evidence="1">
        <name>Zn(2+)</name>
        <dbReference type="ChEBI" id="CHEBI:29105"/>
    </cofactor>
</comment>
<evidence type="ECO:0000256" key="1">
    <source>
        <dbReference type="ARBA" id="ARBA00001947"/>
    </source>
</evidence>
<evidence type="ECO:0000259" key="12">
    <source>
        <dbReference type="Pfam" id="PF02868"/>
    </source>
</evidence>
<keyword evidence="8 15" id="KW-0482">Metalloprotease</keyword>
<dbReference type="Pfam" id="PF07504">
    <property type="entry name" value="FTP"/>
    <property type="match status" value="1"/>
</dbReference>
<dbReference type="SUPFAM" id="SSF49854">
    <property type="entry name" value="Spermadhesin, CUB domain"/>
    <property type="match status" value="1"/>
</dbReference>
<keyword evidence="4" id="KW-0479">Metal-binding</keyword>
<dbReference type="Gene3D" id="3.10.450.490">
    <property type="match status" value="1"/>
</dbReference>
<dbReference type="InterPro" id="IPR027268">
    <property type="entry name" value="Peptidase_M4/M1_CTD_sf"/>
</dbReference>
<dbReference type="RefSeq" id="WP_109686557.1">
    <property type="nucleotide sequence ID" value="NZ_QGGL01000003.1"/>
</dbReference>
<dbReference type="InterPro" id="IPR035914">
    <property type="entry name" value="Sperma_CUB_dom_sf"/>
</dbReference>
<dbReference type="Gene3D" id="3.10.450.40">
    <property type="match status" value="1"/>
</dbReference>
<feature type="signal peptide" evidence="10">
    <location>
        <begin position="1"/>
        <end position="28"/>
    </location>
</feature>
<dbReference type="InterPro" id="IPR011096">
    <property type="entry name" value="FTP_domain"/>
</dbReference>
<proteinExistence type="inferred from homology"/>
<evidence type="ECO:0000256" key="3">
    <source>
        <dbReference type="ARBA" id="ARBA00022670"/>
    </source>
</evidence>
<evidence type="ECO:0000256" key="10">
    <source>
        <dbReference type="SAM" id="SignalP"/>
    </source>
</evidence>
<dbReference type="SUPFAM" id="SSF55486">
    <property type="entry name" value="Metalloproteases ('zincins'), catalytic domain"/>
    <property type="match status" value="1"/>
</dbReference>
<feature type="active site" evidence="9">
    <location>
        <position position="390"/>
    </location>
</feature>
<dbReference type="PRINTS" id="PR00730">
    <property type="entry name" value="THERMOLYSIN"/>
</dbReference>
<dbReference type="InterPro" id="IPR001570">
    <property type="entry name" value="Peptidase_M4_C_domain"/>
</dbReference>
<organism evidence="15 16">
    <name type="scientific">Tumebacillus permanentifrigoris</name>
    <dbReference type="NCBI Taxonomy" id="378543"/>
    <lineage>
        <taxon>Bacteria</taxon>
        <taxon>Bacillati</taxon>
        <taxon>Bacillota</taxon>
        <taxon>Bacilli</taxon>
        <taxon>Bacillales</taxon>
        <taxon>Alicyclobacillaceae</taxon>
        <taxon>Tumebacillus</taxon>
    </lineage>
</organism>
<feature type="domain" description="Peptidase M4 C-terminal" evidence="12">
    <location>
        <begin position="400"/>
        <end position="552"/>
    </location>
</feature>
<keyword evidence="16" id="KW-1185">Reference proteome</keyword>
<dbReference type="Gene3D" id="3.10.170.10">
    <property type="match status" value="1"/>
</dbReference>
<evidence type="ECO:0000313" key="16">
    <source>
        <dbReference type="Proteomes" id="UP000245634"/>
    </source>
</evidence>
<evidence type="ECO:0000259" key="13">
    <source>
        <dbReference type="Pfam" id="PF04151"/>
    </source>
</evidence>
<dbReference type="InterPro" id="IPR007280">
    <property type="entry name" value="Peptidase_C_arc/bac"/>
</dbReference>
<dbReference type="Pfam" id="PF02868">
    <property type="entry name" value="Peptidase_M4_C"/>
    <property type="match status" value="1"/>
</dbReference>
<dbReference type="PANTHER" id="PTHR33794:SF1">
    <property type="entry name" value="BACILLOLYSIN"/>
    <property type="match status" value="1"/>
</dbReference>
<dbReference type="PANTHER" id="PTHR33794">
    <property type="entry name" value="BACILLOLYSIN"/>
    <property type="match status" value="1"/>
</dbReference>
<dbReference type="InterPro" id="IPR023612">
    <property type="entry name" value="Peptidase_M4"/>
</dbReference>
<keyword evidence="5 10" id="KW-0732">Signal</keyword>
<evidence type="ECO:0000256" key="7">
    <source>
        <dbReference type="ARBA" id="ARBA00022833"/>
    </source>
</evidence>
<gene>
    <name evidence="15" type="ORF">C7459_1031</name>
</gene>
<evidence type="ECO:0000256" key="4">
    <source>
        <dbReference type="ARBA" id="ARBA00022723"/>
    </source>
</evidence>
<dbReference type="OrthoDB" id="291295at2"/>
<dbReference type="InterPro" id="IPR013856">
    <property type="entry name" value="Peptidase_M4_domain"/>
</dbReference>
<keyword evidence="3 15" id="KW-0645">Protease</keyword>
<comment type="similarity">
    <text evidence="2">Belongs to the peptidase M4 family.</text>
</comment>
<reference evidence="15 16" key="1">
    <citation type="submission" date="2018-05" db="EMBL/GenBank/DDBJ databases">
        <title>Genomic Encyclopedia of Type Strains, Phase IV (KMG-IV): sequencing the most valuable type-strain genomes for metagenomic binning, comparative biology and taxonomic classification.</title>
        <authorList>
            <person name="Goeker M."/>
        </authorList>
    </citation>
    <scope>NUCLEOTIDE SEQUENCE [LARGE SCALE GENOMIC DNA]</scope>
    <source>
        <strain evidence="15 16">DSM 18773</strain>
    </source>
</reference>
<evidence type="ECO:0000259" key="11">
    <source>
        <dbReference type="Pfam" id="PF01447"/>
    </source>
</evidence>
<evidence type="ECO:0000256" key="8">
    <source>
        <dbReference type="ARBA" id="ARBA00023049"/>
    </source>
</evidence>
<protein>
    <submittedName>
        <fullName evidence="15">Zn-dependent metalloprotease</fullName>
    </submittedName>
</protein>
<dbReference type="Gene3D" id="2.60.120.380">
    <property type="match status" value="1"/>
</dbReference>
<evidence type="ECO:0000256" key="6">
    <source>
        <dbReference type="ARBA" id="ARBA00022801"/>
    </source>
</evidence>
<evidence type="ECO:0000256" key="5">
    <source>
        <dbReference type="ARBA" id="ARBA00022729"/>
    </source>
</evidence>
<dbReference type="Gene3D" id="1.10.390.10">
    <property type="entry name" value="Neutral Protease Domain 2"/>
    <property type="match status" value="1"/>
</dbReference>
<keyword evidence="7" id="KW-0862">Zinc</keyword>
<comment type="caution">
    <text evidence="15">The sequence shown here is derived from an EMBL/GenBank/DDBJ whole genome shotgun (WGS) entry which is preliminary data.</text>
</comment>
<dbReference type="GO" id="GO:0004222">
    <property type="term" value="F:metalloendopeptidase activity"/>
    <property type="evidence" value="ECO:0007669"/>
    <property type="project" value="InterPro"/>
</dbReference>
<dbReference type="AlphaFoldDB" id="A0A316DBW8"/>
<dbReference type="Pfam" id="PF01447">
    <property type="entry name" value="Peptidase_M4"/>
    <property type="match status" value="1"/>
</dbReference>
<evidence type="ECO:0000313" key="15">
    <source>
        <dbReference type="EMBL" id="PWK15465.1"/>
    </source>
</evidence>
<dbReference type="GO" id="GO:0046872">
    <property type="term" value="F:metal ion binding"/>
    <property type="evidence" value="ECO:0007669"/>
    <property type="project" value="UniProtKB-KW"/>
</dbReference>
<evidence type="ECO:0000256" key="9">
    <source>
        <dbReference type="PIRSR" id="PIRSR623612-1"/>
    </source>
</evidence>
<dbReference type="GO" id="GO:0006508">
    <property type="term" value="P:proteolysis"/>
    <property type="evidence" value="ECO:0007669"/>
    <property type="project" value="UniProtKB-KW"/>
</dbReference>
<feature type="active site" description="Proton donor" evidence="9">
    <location>
        <position position="476"/>
    </location>
</feature>
<dbReference type="SUPFAM" id="SSF89260">
    <property type="entry name" value="Collagen-binding domain"/>
    <property type="match status" value="1"/>
</dbReference>
<evidence type="ECO:0000256" key="2">
    <source>
        <dbReference type="ARBA" id="ARBA00009388"/>
    </source>
</evidence>
<evidence type="ECO:0000259" key="14">
    <source>
        <dbReference type="Pfam" id="PF07504"/>
    </source>
</evidence>
<dbReference type="Pfam" id="PF04151">
    <property type="entry name" value="PPC"/>
    <property type="match status" value="1"/>
</dbReference>
<dbReference type="EMBL" id="QGGL01000003">
    <property type="protein sequence ID" value="PWK15465.1"/>
    <property type="molecule type" value="Genomic_DNA"/>
</dbReference>
<dbReference type="InterPro" id="IPR050728">
    <property type="entry name" value="Zinc_Metalloprotease_M4"/>
</dbReference>
<feature type="chain" id="PRO_5016411605" evidence="10">
    <location>
        <begin position="29"/>
        <end position="783"/>
    </location>
</feature>
<feature type="domain" description="Peptidase M4" evidence="11">
    <location>
        <begin position="252"/>
        <end position="397"/>
    </location>
</feature>
<feature type="domain" description="FTP" evidence="14">
    <location>
        <begin position="107"/>
        <end position="153"/>
    </location>
</feature>
<dbReference type="Proteomes" id="UP000245634">
    <property type="component" value="Unassembled WGS sequence"/>
</dbReference>
<sequence length="783" mass="83779">MNTKRWTALAVVSALVFAVATTGSSATAAGLGKDKAIDKKLKQGTVVAKISADSKGKESISWNNEKGVPSFVTGKVSAKKLNNASDATAILEENKDLFDMQSVVDELKLDVQSTDTLNTKMFKFQQVYKGVPVFGNELILHADKNGDASSINGYYDPEVKIKGLNTKAKLSSTDALNKAKADTGLTDVKNFDLSSSDLYIYQAPDKAHHLAYLVTLSTLENNSPAYWQVFVDAHDGSILNKIDKVEFAAAVGSGTGVLNDTKSLNTDSYASGYYLRDLTKPMFATGGKIETYTAANGTTLPGTLMTDTDNVWTDKAAVDAHYYAGVTYDYYYNKLGRNSFDNAGATMKQTVHYSSSYNNAFWNGTQMVYGDGDGSTFIAFSGSADVVGHEITHAVTERSANLVYSYQSGALNESWSDAMGNLIENKADNNWLVGEDIYTPGTAGDALRSMSNPGAYGDPANMSQYVNTSSDNGGVHTNSGIPNKAFYNFVTSAGVTRDNAGKVWYRALTQYMTSSSQFTDARSATIQAATDLFGAGSTEVTAVTAAWDNVGVGASIPNTGDAYEPNDSQATAYGPITSGTAYAGKISTTSDNDWFKFTTADVGTISLSLSGLPLDYDLYLYNSAGTQVGSSTNGSTTAEAISYSSTAAGTYYAKVIGYNGANSNTAYSLTATYPNSAPTGSWKYETLAFNTPHPYTNSYTGATHTYTKPGATKVGLHFSRFETESGYDFVYIKDKAGVTKYTYSGTKAAFWIYVDGDTISANLKTDGSVTAWGYSIDQVEYYN</sequence>
<feature type="domain" description="Peptidase C-terminal archaeal/bacterial" evidence="13">
    <location>
        <begin position="591"/>
        <end position="655"/>
    </location>
</feature>